<feature type="region of interest" description="Disordered" evidence="4">
    <location>
        <begin position="1495"/>
        <end position="1515"/>
    </location>
</feature>
<feature type="repeat" description="ANK" evidence="3">
    <location>
        <begin position="321"/>
        <end position="345"/>
    </location>
</feature>
<dbReference type="PANTHER" id="PTHR24198">
    <property type="entry name" value="ANKYRIN REPEAT AND PROTEIN KINASE DOMAIN-CONTAINING PROTEIN"/>
    <property type="match status" value="1"/>
</dbReference>
<feature type="repeat" description="ANK" evidence="3">
    <location>
        <begin position="559"/>
        <end position="592"/>
    </location>
</feature>
<gene>
    <name evidence="5" type="ORF">PPNO1_LOCUS4224</name>
</gene>
<dbReference type="PROSITE" id="PS50088">
    <property type="entry name" value="ANK_REPEAT"/>
    <property type="match status" value="9"/>
</dbReference>
<evidence type="ECO:0008006" key="7">
    <source>
        <dbReference type="Google" id="ProtNLM"/>
    </source>
</evidence>
<feature type="compositionally biased region" description="Basic residues" evidence="4">
    <location>
        <begin position="1580"/>
        <end position="1594"/>
    </location>
</feature>
<evidence type="ECO:0000256" key="1">
    <source>
        <dbReference type="ARBA" id="ARBA00022737"/>
    </source>
</evidence>
<name>A0A9P1MAM8_9PEZI</name>
<accession>A0A9P1MAM8</accession>
<keyword evidence="6" id="KW-1185">Reference proteome</keyword>
<feature type="compositionally biased region" description="Basic and acidic residues" evidence="4">
    <location>
        <begin position="1558"/>
        <end position="1577"/>
    </location>
</feature>
<dbReference type="InterPro" id="IPR002110">
    <property type="entry name" value="Ankyrin_rpt"/>
</dbReference>
<dbReference type="Proteomes" id="UP000838763">
    <property type="component" value="Unassembled WGS sequence"/>
</dbReference>
<feature type="repeat" description="ANK" evidence="3">
    <location>
        <begin position="491"/>
        <end position="515"/>
    </location>
</feature>
<sequence length="1611" mass="176473">MEEIMATTPEIIYDIPTPFLGYAVEYWTWHLQQSDITDVDHQSFLNAIDRMPRKLLDHWEDFHHALKGYSNETPSGITLAHVLSSEGIPRLLKRIVESGKWQNESLLNAQDRNGQTPISCAIESEEHATIEVLLATGQVDINLVNEHGSAPLSLAADHGFEAGVKLLLATGQVDINVKNSQGNTPLFLATERGHETIVELLVATSQADVDVENSKGETPLVAAAKRGNEETFKLMVAKSRFGMQWDHKYAQSLLLAAIQGRSEAIIKLILGAAQIDVSTVYSISQQPLPAVIDEAAECGNDIIVRLLLTSTWADAEIKSDKGTMPLLLAASNGHAEVVKLLLATGQVDVDVKGAEGSTPLLLAASDGHVEVVKLLLATGRVDVDVKNARGHTALFLAASYGHVEVVKLLLATGRVDVDVKNARGHTALFLAASYGRVEVVKLLLATGQVDINMKVAQGSTPLLLAALGGHVEVVKLLLATGQVDVDVKGAEGSTPLLLAALSGHVEVFKLLLATGQVDVDMKNAEGNSPLLLAARWGHVEVVKLLLATGQVDVDVKGAEGSTPLLLAARWGHVEFVDLLLATGRVDVNARDDKGNSPLCQAAYEDNVEVVKLLLATNQVDVFAKDVEGHTALFQAARGNVEIVELLLATGQVDVDHALRISAMASPTLASSTTSAAAGSASSLPLSTAAAGPTSKTDKLRALMTRYGIQFDGPVRASAHADCPRNLATTFEHIRRLGKTEFDRYKEAIAPDLRNNPWKEQVPRRACRVASLANACRSARKNEASWRLAVESEVMARFAVEVSCKTCRGRLWRSEQEVLPSCDNEEEREGTLKQRQRNRKPCACRSDLARDDAQEQGINPLFDDRADEAIVYYPEVQAILGKRKHRPDRIYGLRRTKRFERILYREDKRKPTANGKCIGDNLRTTPFHPDGEPILIDAQTAFAIRELLLVQDELRQAADDDVDWDAAPLAWFISYRGEQWRVSAAYIKWVNKQRTYRVVRLWHGEIDTQDGAIQLLLIIDYICDWARDKYREAIIQGLRSLASNDTRSLARDSDIFSTLDPASNPWAPPPPAWAANAHRGSYSGLVHGSVEQDPLGDLGTRECAVRDVRYVRSHVLGIYLAEDNFDYLMESTDSEEDSRELAAEILKTLQAAWRVERTALDLLELVWTGQDNCGSGSDPPDKGFLVVAGIGAYLSPEWEPSRTVFYFAVAESLVPSLAQVAGLDGQSTVISDLLRAPAVGDDAFVNCFSKFRRHSARDNLLACMSLSYVDSESMSPHATDKHDLAAEAAARRDRNEDGEDDGEEGGDREGGDTYGVGQLVHQIYKRHCIGRCKPSSSLFRISDRLDLVPSSTAPRERTSKSCRLLLHRRGRHPRGADPETEDVFAAVRLRYGPGREPVQGWTERVIKARGAGLGWHFETARFDMQGKKWGGHWTAKNGCPARGKTAKMARTTTVLRVLQTTTLLPAAGGDGAGSEDEDVKGCVAQQRESVAVTVTTSQSQRVISVKAEDDDDDDDDPIILERLEVEGFVELSFSTSNSADTNRHRSRANSDVSAASGKRSREDDGSVVKIVKAEEASPSKRLTRSALRRPRRTARARPLAMPKYLTRRRLGR</sequence>
<proteinExistence type="predicted"/>
<dbReference type="Pfam" id="PF13637">
    <property type="entry name" value="Ank_4"/>
    <property type="match status" value="2"/>
</dbReference>
<dbReference type="PANTHER" id="PTHR24198:SF165">
    <property type="entry name" value="ANKYRIN REPEAT-CONTAINING PROTEIN-RELATED"/>
    <property type="match status" value="1"/>
</dbReference>
<dbReference type="SUPFAM" id="SSF48403">
    <property type="entry name" value="Ankyrin repeat"/>
    <property type="match status" value="2"/>
</dbReference>
<organism evidence="5 6">
    <name type="scientific">Parascedosporium putredinis</name>
    <dbReference type="NCBI Taxonomy" id="1442378"/>
    <lineage>
        <taxon>Eukaryota</taxon>
        <taxon>Fungi</taxon>
        <taxon>Dikarya</taxon>
        <taxon>Ascomycota</taxon>
        <taxon>Pezizomycotina</taxon>
        <taxon>Sordariomycetes</taxon>
        <taxon>Hypocreomycetidae</taxon>
        <taxon>Microascales</taxon>
        <taxon>Microascaceae</taxon>
        <taxon>Parascedosporium</taxon>
    </lineage>
</organism>
<evidence type="ECO:0000313" key="5">
    <source>
        <dbReference type="EMBL" id="CAI4214491.1"/>
    </source>
</evidence>
<feature type="repeat" description="ANK" evidence="3">
    <location>
        <begin position="457"/>
        <end position="481"/>
    </location>
</feature>
<feature type="region of interest" description="Disordered" evidence="4">
    <location>
        <begin position="1535"/>
        <end position="1611"/>
    </location>
</feature>
<protein>
    <recommendedName>
        <fullName evidence="7">Ankyrin</fullName>
    </recommendedName>
</protein>
<feature type="repeat" description="ANK" evidence="3">
    <location>
        <begin position="181"/>
        <end position="202"/>
    </location>
</feature>
<dbReference type="SMART" id="SM00248">
    <property type="entry name" value="ANK"/>
    <property type="match status" value="16"/>
</dbReference>
<dbReference type="InterPro" id="IPR036770">
    <property type="entry name" value="Ankyrin_rpt-contain_sf"/>
</dbReference>
<dbReference type="PROSITE" id="PS50297">
    <property type="entry name" value="ANK_REP_REGION"/>
    <property type="match status" value="9"/>
</dbReference>
<keyword evidence="2 3" id="KW-0040">ANK repeat</keyword>
<dbReference type="Pfam" id="PF00023">
    <property type="entry name" value="Ank"/>
    <property type="match status" value="1"/>
</dbReference>
<feature type="repeat" description="ANK" evidence="3">
    <location>
        <begin position="389"/>
        <end position="413"/>
    </location>
</feature>
<dbReference type="Gene3D" id="1.25.40.20">
    <property type="entry name" value="Ankyrin repeat-containing domain"/>
    <property type="match status" value="5"/>
</dbReference>
<evidence type="ECO:0000313" key="6">
    <source>
        <dbReference type="Proteomes" id="UP000838763"/>
    </source>
</evidence>
<feature type="repeat" description="ANK" evidence="3">
    <location>
        <begin position="355"/>
        <end position="379"/>
    </location>
</feature>
<dbReference type="Pfam" id="PF12796">
    <property type="entry name" value="Ank_2"/>
    <property type="match status" value="3"/>
</dbReference>
<feature type="repeat" description="ANK" evidence="3">
    <location>
        <begin position="525"/>
        <end position="549"/>
    </location>
</feature>
<dbReference type="EMBL" id="CALLCH030000011">
    <property type="protein sequence ID" value="CAI4214491.1"/>
    <property type="molecule type" value="Genomic_DNA"/>
</dbReference>
<feature type="repeat" description="ANK" evidence="3">
    <location>
        <begin position="423"/>
        <end position="447"/>
    </location>
</feature>
<feature type="region of interest" description="Disordered" evidence="4">
    <location>
        <begin position="1286"/>
        <end position="1312"/>
    </location>
</feature>
<evidence type="ECO:0000256" key="4">
    <source>
        <dbReference type="SAM" id="MobiDB-lite"/>
    </source>
</evidence>
<dbReference type="OrthoDB" id="3538597at2759"/>
<reference evidence="5" key="1">
    <citation type="submission" date="2022-11" db="EMBL/GenBank/DDBJ databases">
        <authorList>
            <person name="Scott C."/>
            <person name="Bruce N."/>
        </authorList>
    </citation>
    <scope>NUCLEOTIDE SEQUENCE</scope>
</reference>
<keyword evidence="1" id="KW-0677">Repeat</keyword>
<evidence type="ECO:0000256" key="2">
    <source>
        <dbReference type="ARBA" id="ARBA00023043"/>
    </source>
</evidence>
<comment type="caution">
    <text evidence="5">The sequence shown here is derived from an EMBL/GenBank/DDBJ whole genome shotgun (WGS) entry which is preliminary data.</text>
</comment>
<evidence type="ECO:0000256" key="3">
    <source>
        <dbReference type="PROSITE-ProRule" id="PRU00023"/>
    </source>
</evidence>